<dbReference type="Proteomes" id="UP000326777">
    <property type="component" value="Genome"/>
</dbReference>
<name>A0A5P8PHB0_9CAUD</name>
<evidence type="ECO:0000256" key="1">
    <source>
        <dbReference type="ARBA" id="ARBA00022801"/>
    </source>
</evidence>
<dbReference type="InterPro" id="IPR051325">
    <property type="entry name" value="Nudix_hydrolase_domain"/>
</dbReference>
<dbReference type="Pfam" id="PF00293">
    <property type="entry name" value="NUDIX"/>
    <property type="match status" value="1"/>
</dbReference>
<evidence type="ECO:0000313" key="4">
    <source>
        <dbReference type="Proteomes" id="UP000326777"/>
    </source>
</evidence>
<dbReference type="InterPro" id="IPR015797">
    <property type="entry name" value="NUDIX_hydrolase-like_dom_sf"/>
</dbReference>
<dbReference type="InterPro" id="IPR020476">
    <property type="entry name" value="Nudix_hydrolase"/>
</dbReference>
<protein>
    <submittedName>
        <fullName evidence="3">Nudix hydrolase</fullName>
    </submittedName>
</protein>
<dbReference type="GO" id="GO:0006754">
    <property type="term" value="P:ATP biosynthetic process"/>
    <property type="evidence" value="ECO:0007669"/>
    <property type="project" value="TreeGrafter"/>
</dbReference>
<gene>
    <name evidence="3" type="ORF">CPT_Muldoon_118</name>
</gene>
<proteinExistence type="predicted"/>
<evidence type="ECO:0000313" key="3">
    <source>
        <dbReference type="EMBL" id="QFR56073.1"/>
    </source>
</evidence>
<dbReference type="Gene3D" id="3.90.79.10">
    <property type="entry name" value="Nucleoside Triphosphate Pyrophosphohydrolase"/>
    <property type="match status" value="1"/>
</dbReference>
<accession>A0A5P8PHB0</accession>
<reference evidence="4" key="1">
    <citation type="submission" date="2019-06" db="EMBL/GenBank/DDBJ databases">
        <title>Complete genome sequence of Serratia marcescens phage Muldoon.</title>
        <authorList>
            <person name="Campbell S."/>
            <person name="Atkinson C."/>
            <person name="Moreland R."/>
            <person name="Liu M."/>
            <person name="Ramsey J."/>
            <person name="Leavitt J."/>
        </authorList>
    </citation>
    <scope>NUCLEOTIDE SEQUENCE [LARGE SCALE GENOMIC DNA]</scope>
</reference>
<organism evidence="3 4">
    <name type="scientific">Serratia phage Muldoon</name>
    <dbReference type="NCBI Taxonomy" id="2601678"/>
    <lineage>
        <taxon>Viruses</taxon>
        <taxon>Duplodnaviria</taxon>
        <taxon>Heunggongvirae</taxon>
        <taxon>Uroviricota</taxon>
        <taxon>Caudoviricetes</taxon>
        <taxon>Muldoonvirus</taxon>
        <taxon>Muldoonvirus muldoon</taxon>
    </lineage>
</organism>
<dbReference type="SUPFAM" id="SSF55811">
    <property type="entry name" value="Nudix"/>
    <property type="match status" value="1"/>
</dbReference>
<dbReference type="PRINTS" id="PR00502">
    <property type="entry name" value="NUDIXFAMILY"/>
</dbReference>
<dbReference type="GO" id="GO:0006167">
    <property type="term" value="P:AMP biosynthetic process"/>
    <property type="evidence" value="ECO:0007669"/>
    <property type="project" value="TreeGrafter"/>
</dbReference>
<dbReference type="GO" id="GO:0004081">
    <property type="term" value="F:bis(5'-nucleosyl)-tetraphosphatase (asymmetrical) activity"/>
    <property type="evidence" value="ECO:0007669"/>
    <property type="project" value="TreeGrafter"/>
</dbReference>
<feature type="domain" description="Nudix hydrolase" evidence="2">
    <location>
        <begin position="1"/>
        <end position="142"/>
    </location>
</feature>
<dbReference type="EMBL" id="MN095771">
    <property type="protein sequence ID" value="QFR56073.1"/>
    <property type="molecule type" value="Genomic_DNA"/>
</dbReference>
<dbReference type="PROSITE" id="PS00893">
    <property type="entry name" value="NUDIX_BOX"/>
    <property type="match status" value="1"/>
</dbReference>
<dbReference type="InterPro" id="IPR020084">
    <property type="entry name" value="NUDIX_hydrolase_CS"/>
</dbReference>
<dbReference type="InterPro" id="IPR000086">
    <property type="entry name" value="NUDIX_hydrolase_dom"/>
</dbReference>
<dbReference type="PROSITE" id="PS51462">
    <property type="entry name" value="NUDIX"/>
    <property type="match status" value="1"/>
</dbReference>
<keyword evidence="1 3" id="KW-0378">Hydrolase</keyword>
<sequence length="143" mass="16198">MEVSAGVLIFRNGAGPAILMGHATGTNRWDIPKGHIEPGERPIDAAVRELEEETGIQTYPSFLMDLGRHEYIKGKKDLHLFVYTGFENFVPEDCVCTSYFERDGQQIPEMDTFAWVHMKNLNKYAGKSLVKLLNELSISTKMF</sequence>
<evidence type="ECO:0000259" key="2">
    <source>
        <dbReference type="PROSITE" id="PS51462"/>
    </source>
</evidence>
<keyword evidence="4" id="KW-1185">Reference proteome</keyword>
<dbReference type="PANTHER" id="PTHR21340:SF0">
    <property type="entry name" value="BIS(5'-NUCLEOSYL)-TETRAPHOSPHATASE [ASYMMETRICAL]"/>
    <property type="match status" value="1"/>
</dbReference>
<dbReference type="PANTHER" id="PTHR21340">
    <property type="entry name" value="DIADENOSINE 5,5-P1,P4-TETRAPHOSPHATE PYROPHOSPHOHYDROLASE MUTT"/>
    <property type="match status" value="1"/>
</dbReference>